<evidence type="ECO:0000256" key="6">
    <source>
        <dbReference type="ARBA" id="ARBA00022839"/>
    </source>
</evidence>
<organism evidence="10 11">
    <name type="scientific">Anoxynatronum buryatiense</name>
    <dbReference type="NCBI Taxonomy" id="489973"/>
    <lineage>
        <taxon>Bacteria</taxon>
        <taxon>Bacillati</taxon>
        <taxon>Bacillota</taxon>
        <taxon>Clostridia</taxon>
        <taxon>Eubacteriales</taxon>
        <taxon>Clostridiaceae</taxon>
        <taxon>Anoxynatronum</taxon>
    </lineage>
</organism>
<evidence type="ECO:0000259" key="8">
    <source>
        <dbReference type="Pfam" id="PF00149"/>
    </source>
</evidence>
<comment type="subunit">
    <text evidence="2 7">Heterodimer of SbcC and SbcD.</text>
</comment>
<dbReference type="RefSeq" id="WP_283409007.1">
    <property type="nucleotide sequence ID" value="NZ_FXUF01000005.1"/>
</dbReference>
<evidence type="ECO:0000256" key="4">
    <source>
        <dbReference type="ARBA" id="ARBA00022722"/>
    </source>
</evidence>
<dbReference type="EMBL" id="FXUF01000005">
    <property type="protein sequence ID" value="SMP53995.1"/>
    <property type="molecule type" value="Genomic_DNA"/>
</dbReference>
<keyword evidence="7" id="KW-0235">DNA replication</keyword>
<keyword evidence="6 7" id="KW-0269">Exonuclease</keyword>
<evidence type="ECO:0000256" key="3">
    <source>
        <dbReference type="ARBA" id="ARBA00013365"/>
    </source>
</evidence>
<keyword evidence="11" id="KW-1185">Reference proteome</keyword>
<dbReference type="GO" id="GO:0008408">
    <property type="term" value="F:3'-5' exonuclease activity"/>
    <property type="evidence" value="ECO:0007669"/>
    <property type="project" value="InterPro"/>
</dbReference>
<dbReference type="InterPro" id="IPR004593">
    <property type="entry name" value="SbcD"/>
</dbReference>
<protein>
    <recommendedName>
        <fullName evidence="3 7">Nuclease SbcCD subunit D</fullName>
    </recommendedName>
</protein>
<accession>A0AA45WVU0</accession>
<evidence type="ECO:0000313" key="11">
    <source>
        <dbReference type="Proteomes" id="UP001158066"/>
    </source>
</evidence>
<evidence type="ECO:0000259" key="9">
    <source>
        <dbReference type="Pfam" id="PF12320"/>
    </source>
</evidence>
<dbReference type="SUPFAM" id="SSF56300">
    <property type="entry name" value="Metallo-dependent phosphatases"/>
    <property type="match status" value="1"/>
</dbReference>
<name>A0AA45WVU0_9CLOT</name>
<comment type="similarity">
    <text evidence="1 7">Belongs to the SbcD family.</text>
</comment>
<dbReference type="InterPro" id="IPR004843">
    <property type="entry name" value="Calcineurin-like_PHP"/>
</dbReference>
<evidence type="ECO:0000256" key="2">
    <source>
        <dbReference type="ARBA" id="ARBA00011322"/>
    </source>
</evidence>
<comment type="function">
    <text evidence="7">SbcCD cleaves DNA hairpin structures. These structures can inhibit DNA replication and are intermediates in certain DNA recombination reactions. The complex acts as a 3'-&gt;5' double strand exonuclease that can open hairpins. It also has a 5' single-strand endonuclease activity.</text>
</comment>
<evidence type="ECO:0000256" key="5">
    <source>
        <dbReference type="ARBA" id="ARBA00022801"/>
    </source>
</evidence>
<dbReference type="Pfam" id="PF00149">
    <property type="entry name" value="Metallophos"/>
    <property type="match status" value="1"/>
</dbReference>
<dbReference type="PANTHER" id="PTHR30337">
    <property type="entry name" value="COMPONENT OF ATP-DEPENDENT DSDNA EXONUCLEASE"/>
    <property type="match status" value="1"/>
</dbReference>
<dbReference type="CDD" id="cd00840">
    <property type="entry name" value="MPP_Mre11_N"/>
    <property type="match status" value="1"/>
</dbReference>
<keyword evidence="5 7" id="KW-0378">Hydrolase</keyword>
<feature type="domain" description="Calcineurin-like phosphoesterase" evidence="8">
    <location>
        <begin position="1"/>
        <end position="222"/>
    </location>
</feature>
<dbReference type="InterPro" id="IPR050535">
    <property type="entry name" value="DNA_Repair-Maintenance_Comp"/>
</dbReference>
<keyword evidence="7" id="KW-0255">Endonuclease</keyword>
<feature type="domain" description="Nuclease SbcCD subunit D C-terminal" evidence="9">
    <location>
        <begin position="273"/>
        <end position="354"/>
    </location>
</feature>
<dbReference type="Gene3D" id="3.60.21.10">
    <property type="match status" value="1"/>
</dbReference>
<keyword evidence="7" id="KW-0233">DNA recombination</keyword>
<dbReference type="AlphaFoldDB" id="A0AA45WVU0"/>
<dbReference type="NCBIfam" id="TIGR00619">
    <property type="entry name" value="sbcd"/>
    <property type="match status" value="1"/>
</dbReference>
<reference evidence="10" key="1">
    <citation type="submission" date="2017-05" db="EMBL/GenBank/DDBJ databases">
        <authorList>
            <person name="Varghese N."/>
            <person name="Submissions S."/>
        </authorList>
    </citation>
    <scope>NUCLEOTIDE SEQUENCE</scope>
    <source>
        <strain evidence="10">Su22</strain>
    </source>
</reference>
<dbReference type="GO" id="GO:0004519">
    <property type="term" value="F:endonuclease activity"/>
    <property type="evidence" value="ECO:0007669"/>
    <property type="project" value="UniProtKB-KW"/>
</dbReference>
<dbReference type="InterPro" id="IPR026843">
    <property type="entry name" value="SbcD_C"/>
</dbReference>
<evidence type="ECO:0000313" key="10">
    <source>
        <dbReference type="EMBL" id="SMP53995.1"/>
    </source>
</evidence>
<dbReference type="Proteomes" id="UP001158066">
    <property type="component" value="Unassembled WGS sequence"/>
</dbReference>
<sequence>MKFIHTSDWHLGKILQGQSLLEDQQHMLRQLVAAVESEKPAAVIIAGDLYDRSIPPAEAVKLLDDTLYELVVTLETPVLAVAGNHDSPSRLRFGNRLMQAAGYHIAGELTDAFQPVTLTDAHGPVAFFLLPYADLGTIRQHYPEAEITGYGDAYQLLLADIDRHRHPETRCVLVTHAFVTPGGEPEANTSDAEKQLSVGGVEFVPAEFFQTFHYTALGHLHQGRQVMEKKIRYAGSPLKYSIREAHHAKAFDVVELDAAGQVTITPWPVKARRDVRTVTGRLQEVENHPLCQDYVWVSLTDEHPAPEAMERIRSVYPNALGLRWEALHRKLAMETAPLTLERHRPSEIVESFFETFTGQALSTDDRKLVTDLLEEAMREEGGTEA</sequence>
<comment type="caution">
    <text evidence="10">The sequence shown here is derived from an EMBL/GenBank/DDBJ whole genome shotgun (WGS) entry which is preliminary data.</text>
</comment>
<dbReference type="GO" id="GO:0006310">
    <property type="term" value="P:DNA recombination"/>
    <property type="evidence" value="ECO:0007669"/>
    <property type="project" value="UniProtKB-KW"/>
</dbReference>
<dbReference type="InterPro" id="IPR029052">
    <property type="entry name" value="Metallo-depent_PP-like"/>
</dbReference>
<dbReference type="GO" id="GO:0006260">
    <property type="term" value="P:DNA replication"/>
    <property type="evidence" value="ECO:0007669"/>
    <property type="project" value="UniProtKB-KW"/>
</dbReference>
<evidence type="ECO:0000256" key="1">
    <source>
        <dbReference type="ARBA" id="ARBA00010555"/>
    </source>
</evidence>
<dbReference type="Pfam" id="PF12320">
    <property type="entry name" value="SbcD_C"/>
    <property type="match status" value="1"/>
</dbReference>
<keyword evidence="4 7" id="KW-0540">Nuclease</keyword>
<evidence type="ECO:0000256" key="7">
    <source>
        <dbReference type="RuleBase" id="RU363069"/>
    </source>
</evidence>
<dbReference type="InterPro" id="IPR041796">
    <property type="entry name" value="Mre11_N"/>
</dbReference>
<dbReference type="PANTHER" id="PTHR30337:SF0">
    <property type="entry name" value="NUCLEASE SBCCD SUBUNIT D"/>
    <property type="match status" value="1"/>
</dbReference>
<proteinExistence type="inferred from homology"/>
<gene>
    <name evidence="7" type="primary">sbcD</name>
    <name evidence="10" type="ORF">SAMN06296020_10578</name>
</gene>